<organism evidence="1 2">
    <name type="scientific">Pseudomonas straminea</name>
    <dbReference type="NCBI Taxonomy" id="47882"/>
    <lineage>
        <taxon>Bacteria</taxon>
        <taxon>Pseudomonadati</taxon>
        <taxon>Pseudomonadota</taxon>
        <taxon>Gammaproteobacteria</taxon>
        <taxon>Pseudomonadales</taxon>
        <taxon>Pseudomonadaceae</taxon>
        <taxon>Phytopseudomonas</taxon>
    </lineage>
</organism>
<dbReference type="SUPFAM" id="SSF56112">
    <property type="entry name" value="Protein kinase-like (PK-like)"/>
    <property type="match status" value="1"/>
</dbReference>
<dbReference type="InterPro" id="IPR011009">
    <property type="entry name" value="Kinase-like_dom_sf"/>
</dbReference>
<dbReference type="EMBL" id="FOMO01000009">
    <property type="protein sequence ID" value="SFE11934.1"/>
    <property type="molecule type" value="Genomic_DNA"/>
</dbReference>
<evidence type="ECO:0000313" key="2">
    <source>
        <dbReference type="Proteomes" id="UP000243950"/>
    </source>
</evidence>
<keyword evidence="2" id="KW-1185">Reference proteome</keyword>
<name>A0A1I1XXF0_PSEOC</name>
<dbReference type="AlphaFoldDB" id="A0A1I1XXF0"/>
<gene>
    <name evidence="1" type="ORF">SAMN05216372_10937</name>
</gene>
<reference evidence="2" key="1">
    <citation type="submission" date="2016-10" db="EMBL/GenBank/DDBJ databases">
        <authorList>
            <person name="Varghese N."/>
            <person name="Submissions S."/>
        </authorList>
    </citation>
    <scope>NUCLEOTIDE SEQUENCE [LARGE SCALE GENOMIC DNA]</scope>
    <source>
        <strain evidence="2">JCM 2783</strain>
    </source>
</reference>
<evidence type="ECO:0008006" key="3">
    <source>
        <dbReference type="Google" id="ProtNLM"/>
    </source>
</evidence>
<evidence type="ECO:0000313" key="1">
    <source>
        <dbReference type="EMBL" id="SFE11934.1"/>
    </source>
</evidence>
<protein>
    <recommendedName>
        <fullName evidence="3">Toluene tolerance protein</fullName>
    </recommendedName>
</protein>
<sequence length="203" mass="23428">MRIVTANELQHWLNTGQIVEKDSRGPKVVCLQDGRFLKIFRSKRPWLARWRPEAKRFAHNAQALGSLGIATPEKIESVWLEPDKGVSACLYYPLNGTPLESLFKQQRPLFDALLADFSAYIYHLHQNGIYFRSLHLGNVLLLPAGGFGLIDFLDLRIKRSPLSQSLVRRNFAHLQGYLKRRNVEGFPWEELIRDYELTNKPSN</sequence>
<proteinExistence type="predicted"/>
<accession>A0A1I1XXF0</accession>
<dbReference type="Proteomes" id="UP000243950">
    <property type="component" value="Unassembled WGS sequence"/>
</dbReference>